<dbReference type="Gene3D" id="3.40.50.2000">
    <property type="entry name" value="Glycogen Phosphorylase B"/>
    <property type="match status" value="2"/>
</dbReference>
<dbReference type="PANTHER" id="PTHR48045:SF21">
    <property type="entry name" value="UDP-GLYCOSYLTRANSFERASE 83A1"/>
    <property type="match status" value="1"/>
</dbReference>
<dbReference type="Proteomes" id="UP000250321">
    <property type="component" value="Unassembled WGS sequence"/>
</dbReference>
<comment type="caution">
    <text evidence="2">The sequence shown here is derived from an EMBL/GenBank/DDBJ whole genome shotgun (WGS) entry which is preliminary data.</text>
</comment>
<dbReference type="InterPro" id="IPR002213">
    <property type="entry name" value="UDP_glucos_trans"/>
</dbReference>
<dbReference type="STRING" id="2094558.A0A314Z332"/>
<sequence>MEGVSNGVPFLCWPYFADQFLNESYICDVWKVGLKFNKNESGIIPQGEINKKMEQLLGDENFKARASKLKEMAMTNTKEGGQSHRIFKNFIEWMKA</sequence>
<keyword evidence="3" id="KW-1185">Reference proteome</keyword>
<evidence type="ECO:0000313" key="2">
    <source>
        <dbReference type="EMBL" id="PQQ13409.1"/>
    </source>
</evidence>
<dbReference type="AlphaFoldDB" id="A0A314Z332"/>
<reference evidence="2 3" key="1">
    <citation type="submission" date="2018-02" db="EMBL/GenBank/DDBJ databases">
        <title>Draft genome of wild Prunus yedoensis var. nudiflora.</title>
        <authorList>
            <person name="Baek S."/>
            <person name="Kim J.-H."/>
            <person name="Choi K."/>
            <person name="Kim G.-B."/>
            <person name="Cho A."/>
            <person name="Jang H."/>
            <person name="Shin C.-H."/>
            <person name="Yu H.-J."/>
            <person name="Mun J.-H."/>
        </authorList>
    </citation>
    <scope>NUCLEOTIDE SEQUENCE [LARGE SCALE GENOMIC DNA]</scope>
    <source>
        <strain evidence="3">cv. Jeju island</strain>
        <tissue evidence="2">Leaf</tissue>
    </source>
</reference>
<organism evidence="2 3">
    <name type="scientific">Prunus yedoensis var. nudiflora</name>
    <dbReference type="NCBI Taxonomy" id="2094558"/>
    <lineage>
        <taxon>Eukaryota</taxon>
        <taxon>Viridiplantae</taxon>
        <taxon>Streptophyta</taxon>
        <taxon>Embryophyta</taxon>
        <taxon>Tracheophyta</taxon>
        <taxon>Spermatophyta</taxon>
        <taxon>Magnoliopsida</taxon>
        <taxon>eudicotyledons</taxon>
        <taxon>Gunneridae</taxon>
        <taxon>Pentapetalae</taxon>
        <taxon>rosids</taxon>
        <taxon>fabids</taxon>
        <taxon>Rosales</taxon>
        <taxon>Rosaceae</taxon>
        <taxon>Amygdaloideae</taxon>
        <taxon>Amygdaleae</taxon>
        <taxon>Prunus</taxon>
    </lineage>
</organism>
<name>A0A314Z332_PRUYE</name>
<proteinExistence type="predicted"/>
<protein>
    <submittedName>
        <fullName evidence="2">UDP-glycosyltransferase 83A1</fullName>
    </submittedName>
</protein>
<dbReference type="OrthoDB" id="5835829at2759"/>
<dbReference type="GO" id="GO:0008194">
    <property type="term" value="F:UDP-glycosyltransferase activity"/>
    <property type="evidence" value="ECO:0007669"/>
    <property type="project" value="InterPro"/>
</dbReference>
<accession>A0A314Z332</accession>
<evidence type="ECO:0000313" key="3">
    <source>
        <dbReference type="Proteomes" id="UP000250321"/>
    </source>
</evidence>
<keyword evidence="1 2" id="KW-0808">Transferase</keyword>
<evidence type="ECO:0000256" key="1">
    <source>
        <dbReference type="ARBA" id="ARBA00022679"/>
    </source>
</evidence>
<dbReference type="SUPFAM" id="SSF53756">
    <property type="entry name" value="UDP-Glycosyltransferase/glycogen phosphorylase"/>
    <property type="match status" value="1"/>
</dbReference>
<gene>
    <name evidence="2" type="ORF">Pyn_31997</name>
</gene>
<dbReference type="PANTHER" id="PTHR48045">
    <property type="entry name" value="UDP-GLYCOSYLTRANSFERASE 72B1"/>
    <property type="match status" value="1"/>
</dbReference>
<dbReference type="EMBL" id="PJQY01000301">
    <property type="protein sequence ID" value="PQQ13409.1"/>
    <property type="molecule type" value="Genomic_DNA"/>
</dbReference>
<dbReference type="Pfam" id="PF00201">
    <property type="entry name" value="UDPGT"/>
    <property type="match status" value="1"/>
</dbReference>